<reference evidence="10 11" key="1">
    <citation type="submission" date="2016-02" db="EMBL/GenBank/DDBJ databases">
        <title>Genome sequence of Tissierella creatinophila DSM 6911.</title>
        <authorList>
            <person name="Poehlein A."/>
            <person name="Daniel R."/>
        </authorList>
    </citation>
    <scope>NUCLEOTIDE SEQUENCE [LARGE SCALE GENOMIC DNA]</scope>
    <source>
        <strain evidence="10 11">DSM 6911</strain>
    </source>
</reference>
<dbReference type="InterPro" id="IPR013780">
    <property type="entry name" value="Glyco_hydro_b"/>
</dbReference>
<dbReference type="PIRSF" id="PIRSF001021">
    <property type="entry name" value="Alph-amls_thrmst"/>
    <property type="match status" value="1"/>
</dbReference>
<feature type="domain" description="Glycosyl hydrolase family 13 catalytic" evidence="9">
    <location>
        <begin position="1"/>
        <end position="386"/>
    </location>
</feature>
<keyword evidence="5" id="KW-0119">Carbohydrate metabolism</keyword>
<evidence type="ECO:0000256" key="8">
    <source>
        <dbReference type="PIRSR" id="PIRSR001021-2"/>
    </source>
</evidence>
<evidence type="ECO:0000256" key="7">
    <source>
        <dbReference type="PIRSR" id="PIRSR001021-1"/>
    </source>
</evidence>
<dbReference type="NCBIfam" id="NF006968">
    <property type="entry name" value="PRK09441.1-1"/>
    <property type="match status" value="1"/>
</dbReference>
<protein>
    <submittedName>
        <fullName evidence="10">Glucan 1,4-alpha-maltohexaosidase</fullName>
        <ecNumber evidence="10">3.2.1.98</ecNumber>
    </submittedName>
</protein>
<dbReference type="InterPro" id="IPR015237">
    <property type="entry name" value="Alpha-amylase_C_pro"/>
</dbReference>
<dbReference type="Gene3D" id="2.60.40.1180">
    <property type="entry name" value="Golgi alpha-mannosidase II"/>
    <property type="match status" value="1"/>
</dbReference>
<evidence type="ECO:0000256" key="5">
    <source>
        <dbReference type="ARBA" id="ARBA00023277"/>
    </source>
</evidence>
<dbReference type="InterPro" id="IPR006047">
    <property type="entry name" value="GH13_cat_dom"/>
</dbReference>
<feature type="binding site" evidence="8">
    <location>
        <position position="191"/>
    </location>
    <ligand>
        <name>Ca(2+)</name>
        <dbReference type="ChEBI" id="CHEBI:29108"/>
        <label>1</label>
    </ligand>
</feature>
<dbReference type="Gene3D" id="3.20.20.80">
    <property type="entry name" value="Glycosidases"/>
    <property type="match status" value="1"/>
</dbReference>
<comment type="similarity">
    <text evidence="2">Belongs to the glycosyl hydrolase 13 family.</text>
</comment>
<gene>
    <name evidence="10" type="ORF">TICRE_24750</name>
</gene>
<keyword evidence="3 8" id="KW-0479">Metal-binding</keyword>
<comment type="caution">
    <text evidence="10">The sequence shown here is derived from an EMBL/GenBank/DDBJ whole genome shotgun (WGS) entry which is preliminary data.</text>
</comment>
<sequence length="481" mass="55756">MLFQGFEWYLPDDGNYYKNMILKLDELKEIGVTAIWIPPVYKATGTSDTGYGSYDLYDLGEFDQKGSIRTKYGTKEELKQLIKEIHKRKMKVYADVVLNHKAGADRTEKFMAVMVDKNDRNKDVGEPQEIEAWTGFDFPGRDDKYSDFKWTHYHFSGVDYDNLTKNNAIYRIVGENKGWNLGVSDEKGNFDYLMFSDIDLAHPEVKEELKKWAIWFIDELDLDGFRMDALKHMDEVFVEEFLSHIKEYKGEDFYILGEYWIDDLDVNNSFLDSINYKLDLFDVGLHFNLYNASKMGLKYDLRKIFDNIIVKTHPLLSVTFVDNHDSQPGESLESFIEPWFKEIAYGIIFLRKDGYPCLFYGDYYGTGGENPQPGDKEKIEKLAKIRKKFAYGEQNDYFESDSAIGWVRLGNKEYPNKCAVIISIGDINTIRMFVGKEESGKTYTDYTGNNEGKVNIDEDGFGDFMVSPGSISVWIEDNIDL</sequence>
<dbReference type="GO" id="GO:0005509">
    <property type="term" value="F:calcium ion binding"/>
    <property type="evidence" value="ECO:0007669"/>
    <property type="project" value="InterPro"/>
</dbReference>
<dbReference type="Pfam" id="PF00128">
    <property type="entry name" value="Alpha-amylase"/>
    <property type="match status" value="1"/>
</dbReference>
<dbReference type="EC" id="3.2.1.98" evidence="10"/>
<organism evidence="10 11">
    <name type="scientific">Tissierella creatinophila DSM 6911</name>
    <dbReference type="NCBI Taxonomy" id="1123403"/>
    <lineage>
        <taxon>Bacteria</taxon>
        <taxon>Bacillati</taxon>
        <taxon>Bacillota</taxon>
        <taxon>Tissierellia</taxon>
        <taxon>Tissierellales</taxon>
        <taxon>Tissierellaceae</taxon>
        <taxon>Tissierella</taxon>
    </lineage>
</organism>
<dbReference type="SUPFAM" id="SSF51011">
    <property type="entry name" value="Glycosyl hydrolase domain"/>
    <property type="match status" value="1"/>
</dbReference>
<dbReference type="EMBL" id="LTDM01000065">
    <property type="protein sequence ID" value="OLS01651.1"/>
    <property type="molecule type" value="Genomic_DNA"/>
</dbReference>
<dbReference type="InterPro" id="IPR013776">
    <property type="entry name" value="A-amylase_thermo"/>
</dbReference>
<dbReference type="CDD" id="cd11318">
    <property type="entry name" value="AmyAc_bac_fung_AmyA"/>
    <property type="match status" value="1"/>
</dbReference>
<feature type="binding site" evidence="8">
    <location>
        <position position="197"/>
    </location>
    <ligand>
        <name>Ca(2+)</name>
        <dbReference type="ChEBI" id="CHEBI:29108"/>
        <label>1</label>
    </ligand>
</feature>
<keyword evidence="6 10" id="KW-0326">Glycosidase</keyword>
<dbReference type="Gene3D" id="2.40.30.140">
    <property type="match status" value="1"/>
</dbReference>
<dbReference type="GO" id="GO:0033927">
    <property type="term" value="F:glucan 1,4-alpha-maltohexaosidase activity"/>
    <property type="evidence" value="ECO:0007669"/>
    <property type="project" value="UniProtKB-EC"/>
</dbReference>
<evidence type="ECO:0000259" key="9">
    <source>
        <dbReference type="SMART" id="SM00642"/>
    </source>
</evidence>
<evidence type="ECO:0000256" key="4">
    <source>
        <dbReference type="ARBA" id="ARBA00022801"/>
    </source>
</evidence>
<evidence type="ECO:0000313" key="10">
    <source>
        <dbReference type="EMBL" id="OLS01651.1"/>
    </source>
</evidence>
<evidence type="ECO:0000256" key="3">
    <source>
        <dbReference type="ARBA" id="ARBA00022723"/>
    </source>
</evidence>
<feature type="active site" description="Proton donor" evidence="7">
    <location>
        <position position="258"/>
    </location>
</feature>
<evidence type="ECO:0000313" key="11">
    <source>
        <dbReference type="Proteomes" id="UP000186112"/>
    </source>
</evidence>
<evidence type="ECO:0000256" key="2">
    <source>
        <dbReference type="ARBA" id="ARBA00008061"/>
    </source>
</evidence>
<dbReference type="Pfam" id="PF09154">
    <property type="entry name" value="Alpha-amy_C_pro"/>
    <property type="match status" value="1"/>
</dbReference>
<evidence type="ECO:0000256" key="6">
    <source>
        <dbReference type="ARBA" id="ARBA00023295"/>
    </source>
</evidence>
<dbReference type="SMART" id="SM00642">
    <property type="entry name" value="Aamy"/>
    <property type="match status" value="1"/>
</dbReference>
<dbReference type="AlphaFoldDB" id="A0A1U7M2Y2"/>
<dbReference type="PANTHER" id="PTHR43447">
    <property type="entry name" value="ALPHA-AMYLASE"/>
    <property type="match status" value="1"/>
</dbReference>
<dbReference type="GO" id="GO:0005975">
    <property type="term" value="P:carbohydrate metabolic process"/>
    <property type="evidence" value="ECO:0007669"/>
    <property type="project" value="InterPro"/>
</dbReference>
<name>A0A1U7M2Y2_TISCR</name>
<dbReference type="Proteomes" id="UP000186112">
    <property type="component" value="Unassembled WGS sequence"/>
</dbReference>
<evidence type="ECO:0000256" key="1">
    <source>
        <dbReference type="ARBA" id="ARBA00001913"/>
    </source>
</evidence>
<feature type="binding site" evidence="8">
    <location>
        <position position="232"/>
    </location>
    <ligand>
        <name>Ca(2+)</name>
        <dbReference type="ChEBI" id="CHEBI:29108"/>
        <label>1</label>
    </ligand>
</feature>
<dbReference type="SUPFAM" id="SSF51445">
    <property type="entry name" value="(Trans)glycosidases"/>
    <property type="match status" value="1"/>
</dbReference>
<keyword evidence="8" id="KW-0106">Calcium</keyword>
<dbReference type="NCBIfam" id="NF006969">
    <property type="entry name" value="PRK09441.1-2"/>
    <property type="match status" value="1"/>
</dbReference>
<feature type="active site" description="Nucleophile" evidence="7">
    <location>
        <position position="228"/>
    </location>
</feature>
<feature type="binding site" evidence="8">
    <location>
        <position position="99"/>
    </location>
    <ligand>
        <name>Ca(2+)</name>
        <dbReference type="ChEBI" id="CHEBI:29108"/>
        <label>1</label>
    </ligand>
</feature>
<dbReference type="InterPro" id="IPR017853">
    <property type="entry name" value="GH"/>
</dbReference>
<keyword evidence="4 10" id="KW-0378">Hydrolase</keyword>
<proteinExistence type="inferred from homology"/>
<accession>A0A1U7M2Y2</accession>
<comment type="cofactor">
    <cofactor evidence="1">
        <name>Ca(2+)</name>
        <dbReference type="ChEBI" id="CHEBI:29108"/>
    </cofactor>
</comment>
<keyword evidence="11" id="KW-1185">Reference proteome</keyword>
<feature type="binding site" evidence="8">
    <location>
        <position position="199"/>
    </location>
    <ligand>
        <name>Ca(2+)</name>
        <dbReference type="ChEBI" id="CHEBI:29108"/>
        <label>2</label>
    </ligand>
</feature>